<feature type="transmembrane region" description="Helical" evidence="6">
    <location>
        <begin position="42"/>
        <end position="59"/>
    </location>
</feature>
<proteinExistence type="inferred from homology"/>
<feature type="transmembrane region" description="Helical" evidence="6">
    <location>
        <begin position="66"/>
        <end position="90"/>
    </location>
</feature>
<evidence type="ECO:0000256" key="4">
    <source>
        <dbReference type="ARBA" id="ARBA00022989"/>
    </source>
</evidence>
<keyword evidence="8" id="KW-1185">Reference proteome</keyword>
<dbReference type="AlphaFoldDB" id="A0A934SZV9"/>
<dbReference type="EMBL" id="JAEPBG010000005">
    <property type="protein sequence ID" value="MBK4735809.1"/>
    <property type="molecule type" value="Genomic_DNA"/>
</dbReference>
<organism evidence="7 8">
    <name type="scientific">Noviherbaspirillum pedocola</name>
    <dbReference type="NCBI Taxonomy" id="2801341"/>
    <lineage>
        <taxon>Bacteria</taxon>
        <taxon>Pseudomonadati</taxon>
        <taxon>Pseudomonadota</taxon>
        <taxon>Betaproteobacteria</taxon>
        <taxon>Burkholderiales</taxon>
        <taxon>Oxalobacteraceae</taxon>
        <taxon>Noviherbaspirillum</taxon>
    </lineage>
</organism>
<dbReference type="PANTHER" id="PTHR43461:SF1">
    <property type="entry name" value="TRANSMEMBRANE PROTEIN 256"/>
    <property type="match status" value="1"/>
</dbReference>
<evidence type="ECO:0000256" key="2">
    <source>
        <dbReference type="ARBA" id="ARBA00009694"/>
    </source>
</evidence>
<reference evidence="7" key="1">
    <citation type="submission" date="2021-01" db="EMBL/GenBank/DDBJ databases">
        <title>Genome sequence of strain Noviherbaspirillum sp. DKR-6.</title>
        <authorList>
            <person name="Chaudhary D.K."/>
        </authorList>
    </citation>
    <scope>NUCLEOTIDE SEQUENCE</scope>
    <source>
        <strain evidence="7">DKR-6</strain>
    </source>
</reference>
<evidence type="ECO:0000256" key="6">
    <source>
        <dbReference type="SAM" id="Phobius"/>
    </source>
</evidence>
<comment type="similarity">
    <text evidence="2">Belongs to the UPF0382 family.</text>
</comment>
<gene>
    <name evidence="7" type="ORF">JJB74_14405</name>
</gene>
<evidence type="ECO:0000256" key="5">
    <source>
        <dbReference type="ARBA" id="ARBA00023136"/>
    </source>
</evidence>
<sequence length="122" mass="13082">MDRFFFAAGSAFAFLGVAAGAFGAHALRTRLSPEMLAVFETGVRYQMYHALALLAVAWAQTRWPGAVLGASGWLFIAGILVFSGSLYVLTMTGIRWLGAITPLGGLALLAGWLCLLWTAWRG</sequence>
<dbReference type="Proteomes" id="UP000622890">
    <property type="component" value="Unassembled WGS sequence"/>
</dbReference>
<comment type="subcellular location">
    <subcellularLocation>
        <location evidence="1">Membrane</location>
        <topology evidence="1">Multi-pass membrane protein</topology>
    </subcellularLocation>
</comment>
<keyword evidence="3 6" id="KW-0812">Transmembrane</keyword>
<evidence type="ECO:0000256" key="1">
    <source>
        <dbReference type="ARBA" id="ARBA00004141"/>
    </source>
</evidence>
<feature type="transmembrane region" description="Helical" evidence="6">
    <location>
        <begin position="96"/>
        <end position="120"/>
    </location>
</feature>
<accession>A0A934SZV9</accession>
<keyword evidence="4 6" id="KW-1133">Transmembrane helix</keyword>
<dbReference type="InterPro" id="IPR006696">
    <property type="entry name" value="DUF423"/>
</dbReference>
<keyword evidence="5 6" id="KW-0472">Membrane</keyword>
<dbReference type="PANTHER" id="PTHR43461">
    <property type="entry name" value="TRANSMEMBRANE PROTEIN 256"/>
    <property type="match status" value="1"/>
</dbReference>
<comment type="caution">
    <text evidence="7">The sequence shown here is derived from an EMBL/GenBank/DDBJ whole genome shotgun (WGS) entry which is preliminary data.</text>
</comment>
<protein>
    <submittedName>
        <fullName evidence="7">DUF423 domain-containing protein</fullName>
    </submittedName>
</protein>
<evidence type="ECO:0000313" key="8">
    <source>
        <dbReference type="Proteomes" id="UP000622890"/>
    </source>
</evidence>
<dbReference type="RefSeq" id="WP_200592598.1">
    <property type="nucleotide sequence ID" value="NZ_JAEPBG010000005.1"/>
</dbReference>
<name>A0A934SZV9_9BURK</name>
<dbReference type="GO" id="GO:0005886">
    <property type="term" value="C:plasma membrane"/>
    <property type="evidence" value="ECO:0007669"/>
    <property type="project" value="TreeGrafter"/>
</dbReference>
<evidence type="ECO:0000313" key="7">
    <source>
        <dbReference type="EMBL" id="MBK4735809.1"/>
    </source>
</evidence>
<evidence type="ECO:0000256" key="3">
    <source>
        <dbReference type="ARBA" id="ARBA00022692"/>
    </source>
</evidence>
<dbReference type="Pfam" id="PF04241">
    <property type="entry name" value="DUF423"/>
    <property type="match status" value="1"/>
</dbReference>